<keyword evidence="2 4" id="KW-0378">Hydrolase</keyword>
<dbReference type="HOGENOM" id="CLU_031758_0_1_9"/>
<dbReference type="GO" id="GO:0004131">
    <property type="term" value="F:cytosine deaminase activity"/>
    <property type="evidence" value="ECO:0007669"/>
    <property type="project" value="UniProtKB-EC"/>
</dbReference>
<keyword evidence="1" id="KW-0479">Metal-binding</keyword>
<dbReference type="InterPro" id="IPR032466">
    <property type="entry name" value="Metal_Hydrolase"/>
</dbReference>
<dbReference type="InterPro" id="IPR052349">
    <property type="entry name" value="Metallo-hydrolase_Enzymes"/>
</dbReference>
<dbReference type="RefSeq" id="WP_038694708.1">
    <property type="nucleotide sequence ID" value="NZ_CP009286.1"/>
</dbReference>
<dbReference type="Gene3D" id="3.20.20.140">
    <property type="entry name" value="Metal-dependent hydrolases"/>
    <property type="match status" value="1"/>
</dbReference>
<dbReference type="Proteomes" id="UP000029507">
    <property type="component" value="Chromosome"/>
</dbReference>
<evidence type="ECO:0000256" key="2">
    <source>
        <dbReference type="ARBA" id="ARBA00022801"/>
    </source>
</evidence>
<dbReference type="GO" id="GO:0046872">
    <property type="term" value="F:metal ion binding"/>
    <property type="evidence" value="ECO:0007669"/>
    <property type="project" value="UniProtKB-KW"/>
</dbReference>
<evidence type="ECO:0000313" key="5">
    <source>
        <dbReference type="Proteomes" id="UP000029507"/>
    </source>
</evidence>
<organism evidence="4 5">
    <name type="scientific">Paenibacillus stellifer</name>
    <dbReference type="NCBI Taxonomy" id="169760"/>
    <lineage>
        <taxon>Bacteria</taxon>
        <taxon>Bacillati</taxon>
        <taxon>Bacillota</taxon>
        <taxon>Bacilli</taxon>
        <taxon>Bacillales</taxon>
        <taxon>Paenibacillaceae</taxon>
        <taxon>Paenibacillus</taxon>
    </lineage>
</organism>
<evidence type="ECO:0000259" key="3">
    <source>
        <dbReference type="Pfam" id="PF07969"/>
    </source>
</evidence>
<dbReference type="SUPFAM" id="SSF51556">
    <property type="entry name" value="Metallo-dependent hydrolases"/>
    <property type="match status" value="1"/>
</dbReference>
<dbReference type="FunFam" id="3.20.20.140:FF:000019">
    <property type="entry name" value="Cytosine deaminase"/>
    <property type="match status" value="1"/>
</dbReference>
<dbReference type="OrthoDB" id="9815027at2"/>
<evidence type="ECO:0000313" key="4">
    <source>
        <dbReference type="EMBL" id="AIQ63262.1"/>
    </source>
</evidence>
<reference evidence="4 5" key="1">
    <citation type="submission" date="2014-08" db="EMBL/GenBank/DDBJ databases">
        <title>Comparative genomics of the Paenibacillus odorifer group.</title>
        <authorList>
            <person name="den Bakker H.C."/>
            <person name="Tsai Y.-C."/>
            <person name="Martin N."/>
            <person name="Korlach J."/>
            <person name="Wiedmann M."/>
        </authorList>
    </citation>
    <scope>NUCLEOTIDE SEQUENCE [LARGE SCALE GENOMIC DNA]</scope>
    <source>
        <strain evidence="4 5">DSM 14472</strain>
    </source>
</reference>
<dbReference type="InterPro" id="IPR013108">
    <property type="entry name" value="Amidohydro_3"/>
</dbReference>
<dbReference type="PANTHER" id="PTHR32027">
    <property type="entry name" value="CYTOSINE DEAMINASE"/>
    <property type="match status" value="1"/>
</dbReference>
<sequence>MAKSYDLIIRNVRQSDSKECFDLAVMGGTIAAMGALEEAVSKKTFDAGGRLMLPPFAEPHVHLDTALTAGSPVWNESGTLAEGIGIWSARKAALTKKDVLERSERTLGLYMGYGVQHLRTMVDIGDPNLTALEAVLEIKEKYRPYIDIQVTAFPQDGIVACPENEERLKVALRLGADGISAVPHLERTREEGVLSLQKAFELADSHGAYMHVFCDETDDEASRYLEVCASLALSMGLGRRVTAAHANAAAYYNEPYFQKVLGLVAASGLSIIACPLINSVTQGRYDAYPKGRGITRIKEFMEAGINVALAHDDIRTPFYPLGTGNPLDAAHMAAHLAHMSGRADQLRLIRMITEGGVMAMNADESYGYMNGELREGAPASFLLFDADDVGDLIRERPAPRYVFRGGRLIAETQPAVTTLQIAASQLAYGNAGKEWTNVLPVR</sequence>
<gene>
    <name evidence="4" type="ORF">PSTEL_09315</name>
</gene>
<dbReference type="CDD" id="cd01293">
    <property type="entry name" value="Bact_CD"/>
    <property type="match status" value="1"/>
</dbReference>
<name>A0A089LQT0_9BACL</name>
<accession>A0A089LQT0</accession>
<dbReference type="SUPFAM" id="SSF51338">
    <property type="entry name" value="Composite domain of metallo-dependent hydrolases"/>
    <property type="match status" value="2"/>
</dbReference>
<dbReference type="EMBL" id="CP009286">
    <property type="protein sequence ID" value="AIQ63262.1"/>
    <property type="molecule type" value="Genomic_DNA"/>
</dbReference>
<evidence type="ECO:0000256" key="1">
    <source>
        <dbReference type="ARBA" id="ARBA00022723"/>
    </source>
</evidence>
<dbReference type="KEGG" id="pste:PSTEL_09315"/>
<dbReference type="PANTHER" id="PTHR32027:SF0">
    <property type="entry name" value="CYTOSINE DEAMINASE"/>
    <property type="match status" value="1"/>
</dbReference>
<protein>
    <submittedName>
        <fullName evidence="4">Cytosine deaminase</fullName>
        <ecNumber evidence="4">3.5.4.1</ecNumber>
    </submittedName>
</protein>
<feature type="domain" description="Amidohydrolase 3" evidence="3">
    <location>
        <begin position="43"/>
        <end position="408"/>
    </location>
</feature>
<keyword evidence="5" id="KW-1185">Reference proteome</keyword>
<dbReference type="AlphaFoldDB" id="A0A089LQT0"/>
<dbReference type="EC" id="3.5.4.1" evidence="4"/>
<proteinExistence type="predicted"/>
<dbReference type="STRING" id="169760.PSTEL_09315"/>
<dbReference type="Gene3D" id="2.30.40.10">
    <property type="entry name" value="Urease, subunit C, domain 1"/>
    <property type="match status" value="1"/>
</dbReference>
<dbReference type="InterPro" id="IPR011059">
    <property type="entry name" value="Metal-dep_hydrolase_composite"/>
</dbReference>
<dbReference type="Pfam" id="PF07969">
    <property type="entry name" value="Amidohydro_3"/>
    <property type="match status" value="1"/>
</dbReference>